<name>A0AB37B4B9_HAEIF</name>
<evidence type="ECO:0000313" key="2">
    <source>
        <dbReference type="EMBL" id="PRJ24277.1"/>
    </source>
</evidence>
<keyword evidence="1" id="KW-0812">Transmembrane</keyword>
<proteinExistence type="predicted"/>
<keyword evidence="1" id="KW-0472">Membrane</keyword>
<accession>A0AB37B4B9</accession>
<organism evidence="2">
    <name type="scientific">Haemophilus influenzae</name>
    <dbReference type="NCBI Taxonomy" id="727"/>
    <lineage>
        <taxon>Bacteria</taxon>
        <taxon>Pseudomonadati</taxon>
        <taxon>Pseudomonadota</taxon>
        <taxon>Gammaproteobacteria</taxon>
        <taxon>Pasteurellales</taxon>
        <taxon>Pasteurellaceae</taxon>
        <taxon>Haemophilus</taxon>
    </lineage>
</organism>
<feature type="transmembrane region" description="Helical" evidence="1">
    <location>
        <begin position="6"/>
        <end position="28"/>
    </location>
</feature>
<comment type="caution">
    <text evidence="2">The sequence shown here is derived from an EMBL/GenBank/DDBJ whole genome shotgun (WGS) entry which is preliminary data.</text>
</comment>
<keyword evidence="1" id="KW-1133">Transmembrane helix</keyword>
<protein>
    <submittedName>
        <fullName evidence="2">Uncharacterized protein</fullName>
    </submittedName>
</protein>
<dbReference type="AlphaFoldDB" id="A0AB37B4B9"/>
<feature type="transmembrane region" description="Helical" evidence="1">
    <location>
        <begin position="64"/>
        <end position="85"/>
    </location>
</feature>
<dbReference type="EMBL" id="NEBD01000030">
    <property type="protein sequence ID" value="PRJ24277.1"/>
    <property type="molecule type" value="Genomic_DNA"/>
</dbReference>
<evidence type="ECO:0000256" key="1">
    <source>
        <dbReference type="SAM" id="Phobius"/>
    </source>
</evidence>
<feature type="transmembrane region" description="Helical" evidence="1">
    <location>
        <begin position="40"/>
        <end position="58"/>
    </location>
</feature>
<sequence length="89" mass="9330">MLVPVFWVKVWFAIIVKLASAAIPLFTISASTVKLPSPPTFVTLVASAVVIVTSVPAFKAVSIVVFKIVTSLLLPVIVIGVGELLTPAD</sequence>
<reference evidence="2" key="1">
    <citation type="submission" date="2017-04" db="EMBL/GenBank/DDBJ databases">
        <title>Haemophilus influenzae in COPD genome sequencing project.</title>
        <authorList>
            <person name="Murphy T.F."/>
            <person name="Kong Y."/>
            <person name="Nadendla S."/>
            <person name="Tettelin H."/>
            <person name="Pettigrew M."/>
        </authorList>
    </citation>
    <scope>NUCLEOTIDE SEQUENCE [LARGE SCALE GENOMIC DNA]</scope>
    <source>
        <strain evidence="2">39P1H1</strain>
    </source>
</reference>
<gene>
    <name evidence="2" type="ORF">BV056_00551</name>
</gene>